<dbReference type="InterPro" id="IPR052019">
    <property type="entry name" value="F420H2_bilvrd_red/Heme_oxyg"/>
</dbReference>
<protein>
    <submittedName>
        <fullName evidence="3">Pyridoxamine 5'-phosphate oxidase</fullName>
    </submittedName>
</protein>
<dbReference type="EMBL" id="QNRE01000002">
    <property type="protein sequence ID" value="RBO93964.1"/>
    <property type="molecule type" value="Genomic_DNA"/>
</dbReference>
<dbReference type="InterPro" id="IPR011576">
    <property type="entry name" value="Pyridox_Oxase_N"/>
</dbReference>
<evidence type="ECO:0000313" key="4">
    <source>
        <dbReference type="Proteomes" id="UP000252586"/>
    </source>
</evidence>
<keyword evidence="4" id="KW-1185">Reference proteome</keyword>
<dbReference type="Pfam" id="PF01243">
    <property type="entry name" value="PNPOx_N"/>
    <property type="match status" value="1"/>
</dbReference>
<dbReference type="PANTHER" id="PTHR35176">
    <property type="entry name" value="HEME OXYGENASE HI_0854-RELATED"/>
    <property type="match status" value="1"/>
</dbReference>
<organism evidence="3 4">
    <name type="scientific">Nocardia puris</name>
    <dbReference type="NCBI Taxonomy" id="208602"/>
    <lineage>
        <taxon>Bacteria</taxon>
        <taxon>Bacillati</taxon>
        <taxon>Actinomycetota</taxon>
        <taxon>Actinomycetes</taxon>
        <taxon>Mycobacteriales</taxon>
        <taxon>Nocardiaceae</taxon>
        <taxon>Nocardia</taxon>
    </lineage>
</organism>
<dbReference type="Proteomes" id="UP000252586">
    <property type="component" value="Unassembled WGS sequence"/>
</dbReference>
<keyword evidence="1" id="KW-0560">Oxidoreductase</keyword>
<dbReference type="OrthoDB" id="157302at2"/>
<gene>
    <name evidence="3" type="ORF">DFR74_102384</name>
</gene>
<dbReference type="Gene3D" id="2.30.110.10">
    <property type="entry name" value="Electron Transport, Fmn-binding Protein, Chain A"/>
    <property type="match status" value="1"/>
</dbReference>
<dbReference type="InterPro" id="IPR012349">
    <property type="entry name" value="Split_barrel_FMN-bd"/>
</dbReference>
<dbReference type="RefSeq" id="WP_067501734.1">
    <property type="nucleotide sequence ID" value="NZ_CP107943.1"/>
</dbReference>
<proteinExistence type="predicted"/>
<comment type="caution">
    <text evidence="3">The sequence shown here is derived from an EMBL/GenBank/DDBJ whole genome shotgun (WGS) entry which is preliminary data.</text>
</comment>
<dbReference type="AlphaFoldDB" id="A0A366DXF1"/>
<dbReference type="STRING" id="1210090.GCA_001613185_00240"/>
<reference evidence="3 4" key="1">
    <citation type="submission" date="2018-06" db="EMBL/GenBank/DDBJ databases">
        <title>Genomic Encyclopedia of Type Strains, Phase IV (KMG-IV): sequencing the most valuable type-strain genomes for metagenomic binning, comparative biology and taxonomic classification.</title>
        <authorList>
            <person name="Goeker M."/>
        </authorList>
    </citation>
    <scope>NUCLEOTIDE SEQUENCE [LARGE SCALE GENOMIC DNA]</scope>
    <source>
        <strain evidence="3 4">DSM 44599</strain>
    </source>
</reference>
<dbReference type="GO" id="GO:0005829">
    <property type="term" value="C:cytosol"/>
    <property type="evidence" value="ECO:0007669"/>
    <property type="project" value="TreeGrafter"/>
</dbReference>
<sequence length="169" mass="17821">MTIDTINLDHYGQPPLPWERARAALEGFAAAPDKPSYLSTGDPDGRPHTTGIGAFWGDGGIYFTSGLSTRKSRNLAANPFCTIAIPLSGIDLVLEGTAAVVTDPERLEHIAATARAGGWPAEVTGDALTAPFSAPSAGPPPWHLYFVTLESAVGVATEPPDGATRWRFH</sequence>
<name>A0A366DXF1_9NOCA</name>
<accession>A0A366DXF1</accession>
<feature type="domain" description="Pyridoxamine 5'-phosphate oxidase N-terminal" evidence="2">
    <location>
        <begin position="37"/>
        <end position="120"/>
    </location>
</feature>
<evidence type="ECO:0000259" key="2">
    <source>
        <dbReference type="Pfam" id="PF01243"/>
    </source>
</evidence>
<dbReference type="GO" id="GO:0016627">
    <property type="term" value="F:oxidoreductase activity, acting on the CH-CH group of donors"/>
    <property type="evidence" value="ECO:0007669"/>
    <property type="project" value="TreeGrafter"/>
</dbReference>
<dbReference type="GO" id="GO:0070967">
    <property type="term" value="F:coenzyme F420 binding"/>
    <property type="evidence" value="ECO:0007669"/>
    <property type="project" value="TreeGrafter"/>
</dbReference>
<dbReference type="SUPFAM" id="SSF50475">
    <property type="entry name" value="FMN-binding split barrel"/>
    <property type="match status" value="1"/>
</dbReference>
<dbReference type="PANTHER" id="PTHR35176:SF4">
    <property type="entry name" value="PYRIDOXAMINE 5'-PHOSPHATE OXIDASE-RELATED FMN-BINDING"/>
    <property type="match status" value="1"/>
</dbReference>
<evidence type="ECO:0000256" key="1">
    <source>
        <dbReference type="ARBA" id="ARBA00023002"/>
    </source>
</evidence>
<evidence type="ECO:0000313" key="3">
    <source>
        <dbReference type="EMBL" id="RBO93964.1"/>
    </source>
</evidence>